<dbReference type="EMBL" id="JAPVES010000024">
    <property type="protein sequence ID" value="MCZ3371408.1"/>
    <property type="molecule type" value="Genomic_DNA"/>
</dbReference>
<accession>A0A9E4ZXQ9</accession>
<dbReference type="SUPFAM" id="SSF53474">
    <property type="entry name" value="alpha/beta-Hydrolases"/>
    <property type="match status" value="1"/>
</dbReference>
<reference evidence="1" key="1">
    <citation type="submission" date="2022-12" db="EMBL/GenBank/DDBJ databases">
        <title>Reclassification of two methanogenic archaea species isolated from the Kolyma lowland permafrost.</title>
        <authorList>
            <person name="Trubitsyn V.E."/>
            <person name="Rivkina E.M."/>
            <person name="Shcherbakova V.A."/>
        </authorList>
    </citation>
    <scope>NUCLEOTIDE SEQUENCE</scope>
    <source>
        <strain evidence="1">M2</strain>
        <strain evidence="2">MK4</strain>
    </source>
</reference>
<sequence length="65" mass="7348">MLMGEKEVKVVYESALDLNKCLSNSKTYKVANLGHTWPLESPELFSSLVRAWVNDNPLPDTLLKL</sequence>
<dbReference type="Proteomes" id="UP001074446">
    <property type="component" value="Unassembled WGS sequence"/>
</dbReference>
<dbReference type="Gene3D" id="3.40.50.1820">
    <property type="entry name" value="alpha/beta hydrolase"/>
    <property type="match status" value="1"/>
</dbReference>
<protein>
    <recommendedName>
        <fullName evidence="4">Alpha/beta hydrolase</fullName>
    </recommendedName>
</protein>
<gene>
    <name evidence="2" type="ORF">O3H35_02035</name>
    <name evidence="1" type="ORF">O3H54_08615</name>
</gene>
<evidence type="ECO:0000313" key="1">
    <source>
        <dbReference type="EMBL" id="MCZ3365943.1"/>
    </source>
</evidence>
<dbReference type="InterPro" id="IPR029058">
    <property type="entry name" value="AB_hydrolase_fold"/>
</dbReference>
<evidence type="ECO:0000313" key="2">
    <source>
        <dbReference type="EMBL" id="MCZ3371408.1"/>
    </source>
</evidence>
<evidence type="ECO:0008006" key="4">
    <source>
        <dbReference type="Google" id="ProtNLM"/>
    </source>
</evidence>
<organism evidence="1 3">
    <name type="scientific">Methanobacterium veterum</name>
    <dbReference type="NCBI Taxonomy" id="408577"/>
    <lineage>
        <taxon>Archaea</taxon>
        <taxon>Methanobacteriati</taxon>
        <taxon>Methanobacteriota</taxon>
        <taxon>Methanomada group</taxon>
        <taxon>Methanobacteria</taxon>
        <taxon>Methanobacteriales</taxon>
        <taxon>Methanobacteriaceae</taxon>
        <taxon>Methanobacterium</taxon>
    </lineage>
</organism>
<dbReference type="RefSeq" id="WP_052376027.1">
    <property type="nucleotide sequence ID" value="NZ_JAPVER010000020.1"/>
</dbReference>
<evidence type="ECO:0000313" key="3">
    <source>
        <dbReference type="Proteomes" id="UP001068021"/>
    </source>
</evidence>
<name>A0A9E4ZXQ9_9EURY</name>
<keyword evidence="3" id="KW-1185">Reference proteome</keyword>
<comment type="caution">
    <text evidence="1">The sequence shown here is derived from an EMBL/GenBank/DDBJ whole genome shotgun (WGS) entry which is preliminary data.</text>
</comment>
<dbReference type="EMBL" id="JAPVER010000020">
    <property type="protein sequence ID" value="MCZ3365943.1"/>
    <property type="molecule type" value="Genomic_DNA"/>
</dbReference>
<proteinExistence type="predicted"/>
<dbReference type="Proteomes" id="UP001068021">
    <property type="component" value="Unassembled WGS sequence"/>
</dbReference>
<dbReference type="AlphaFoldDB" id="A0A9E4ZXQ9"/>